<comment type="caution">
    <text evidence="11">The sequence shown here is derived from an EMBL/GenBank/DDBJ whole genome shotgun (WGS) entry which is preliminary data.</text>
</comment>
<dbReference type="Pfam" id="PF00768">
    <property type="entry name" value="Peptidase_S11"/>
    <property type="match status" value="1"/>
</dbReference>
<dbReference type="SUPFAM" id="SSF56601">
    <property type="entry name" value="beta-lactamase/transpeptidase-like"/>
    <property type="match status" value="1"/>
</dbReference>
<evidence type="ECO:0000256" key="5">
    <source>
        <dbReference type="ARBA" id="ARBA00022984"/>
    </source>
</evidence>
<dbReference type="Gene3D" id="3.40.710.10">
    <property type="entry name" value="DD-peptidase/beta-lactamase superfamily"/>
    <property type="match status" value="1"/>
</dbReference>
<feature type="binding site" evidence="8">
    <location>
        <position position="251"/>
    </location>
    <ligand>
        <name>substrate</name>
    </ligand>
</feature>
<dbReference type="GO" id="GO:0006508">
    <property type="term" value="P:proteolysis"/>
    <property type="evidence" value="ECO:0007669"/>
    <property type="project" value="InterPro"/>
</dbReference>
<dbReference type="InterPro" id="IPR001967">
    <property type="entry name" value="Peptidase_S11_N"/>
</dbReference>
<dbReference type="GO" id="GO:0008360">
    <property type="term" value="P:regulation of cell shape"/>
    <property type="evidence" value="ECO:0007669"/>
    <property type="project" value="UniProtKB-KW"/>
</dbReference>
<evidence type="ECO:0000313" key="12">
    <source>
        <dbReference type="Proteomes" id="UP000177682"/>
    </source>
</evidence>
<dbReference type="AlphaFoldDB" id="A0A1F5PLQ8"/>
<evidence type="ECO:0000256" key="9">
    <source>
        <dbReference type="RuleBase" id="RU004016"/>
    </source>
</evidence>
<evidence type="ECO:0000259" key="10">
    <source>
        <dbReference type="Pfam" id="PF00768"/>
    </source>
</evidence>
<keyword evidence="4" id="KW-0133">Cell shape</keyword>
<dbReference type="InterPro" id="IPR012338">
    <property type="entry name" value="Beta-lactam/transpept-like"/>
</dbReference>
<keyword evidence="2" id="KW-0732">Signal</keyword>
<keyword evidence="5" id="KW-0573">Peptidoglycan synthesis</keyword>
<accession>A0A1F5PLQ8</accession>
<name>A0A1F5PLQ8_9BACT</name>
<feature type="active site" evidence="7">
    <location>
        <position position="144"/>
    </location>
</feature>
<protein>
    <recommendedName>
        <fullName evidence="10">Peptidase S11 D-alanyl-D-alanine carboxypeptidase A N-terminal domain-containing protein</fullName>
    </recommendedName>
</protein>
<feature type="active site" description="Acyl-ester intermediate" evidence="7">
    <location>
        <position position="89"/>
    </location>
</feature>
<evidence type="ECO:0000256" key="4">
    <source>
        <dbReference type="ARBA" id="ARBA00022960"/>
    </source>
</evidence>
<proteinExistence type="inferred from homology"/>
<feature type="active site" description="Proton acceptor" evidence="7">
    <location>
        <position position="92"/>
    </location>
</feature>
<keyword evidence="6" id="KW-0961">Cell wall biogenesis/degradation</keyword>
<sequence>MLNKIIYTILGFGLAIVFFPHTAKDQVRPPQVSGVAVSRAKAPQAITAPELVLNLTPPALTAKAALAYDLESGSILYSKNMDQALSIASLTKLMTALVVVEQTDLQNTVVVDLPDSKIVGINLGLTAGEELKVADLLSAMLIPSSNNAALILSKYVAGDEAKFVELMNEQARKLGLRGTRFSNPVGWDTDDNHSTVQDLILVVKEFVKHPELTQLVRTARMEIVSLDGKYTHQLLTTNQLLLNNPEVVGIKTGWTSKALGNLIIMANHNQRRVVTIILGSENREQDSQKLLDWIETVYIW</sequence>
<dbReference type="PRINTS" id="PR00725">
    <property type="entry name" value="DADACBPTASE1"/>
</dbReference>
<evidence type="ECO:0000256" key="6">
    <source>
        <dbReference type="ARBA" id="ARBA00023316"/>
    </source>
</evidence>
<evidence type="ECO:0000256" key="8">
    <source>
        <dbReference type="PIRSR" id="PIRSR618044-2"/>
    </source>
</evidence>
<dbReference type="GO" id="GO:0071555">
    <property type="term" value="P:cell wall organization"/>
    <property type="evidence" value="ECO:0007669"/>
    <property type="project" value="UniProtKB-KW"/>
</dbReference>
<reference evidence="11 12" key="1">
    <citation type="journal article" date="2016" name="Nat. Commun.">
        <title>Thousands of microbial genomes shed light on interconnected biogeochemical processes in an aquifer system.</title>
        <authorList>
            <person name="Anantharaman K."/>
            <person name="Brown C.T."/>
            <person name="Hug L.A."/>
            <person name="Sharon I."/>
            <person name="Castelle C.J."/>
            <person name="Probst A.J."/>
            <person name="Thomas B.C."/>
            <person name="Singh A."/>
            <person name="Wilkins M.J."/>
            <person name="Karaoz U."/>
            <person name="Brodie E.L."/>
            <person name="Williams K.H."/>
            <person name="Hubbard S.S."/>
            <person name="Banfield J.F."/>
        </authorList>
    </citation>
    <scope>NUCLEOTIDE SEQUENCE [LARGE SCALE GENOMIC DNA]</scope>
</reference>
<comment type="similarity">
    <text evidence="1 9">Belongs to the peptidase S11 family.</text>
</comment>
<evidence type="ECO:0000256" key="7">
    <source>
        <dbReference type="PIRSR" id="PIRSR618044-1"/>
    </source>
</evidence>
<dbReference type="GO" id="GO:0009002">
    <property type="term" value="F:serine-type D-Ala-D-Ala carboxypeptidase activity"/>
    <property type="evidence" value="ECO:0007669"/>
    <property type="project" value="InterPro"/>
</dbReference>
<dbReference type="Proteomes" id="UP000177682">
    <property type="component" value="Unassembled WGS sequence"/>
</dbReference>
<feature type="domain" description="Peptidase S11 D-alanyl-D-alanine carboxypeptidase A N-terminal" evidence="10">
    <location>
        <begin position="56"/>
        <end position="281"/>
    </location>
</feature>
<keyword evidence="3" id="KW-0378">Hydrolase</keyword>
<evidence type="ECO:0000313" key="11">
    <source>
        <dbReference type="EMBL" id="OGE90841.1"/>
    </source>
</evidence>
<dbReference type="PANTHER" id="PTHR21581:SF6">
    <property type="entry name" value="TRAFFICKING PROTEIN PARTICLE COMPLEX SUBUNIT 12"/>
    <property type="match status" value="1"/>
</dbReference>
<dbReference type="PANTHER" id="PTHR21581">
    <property type="entry name" value="D-ALANYL-D-ALANINE CARBOXYPEPTIDASE"/>
    <property type="match status" value="1"/>
</dbReference>
<gene>
    <name evidence="11" type="ORF">A3E29_01575</name>
</gene>
<dbReference type="InterPro" id="IPR018044">
    <property type="entry name" value="Peptidase_S11"/>
</dbReference>
<evidence type="ECO:0000256" key="2">
    <source>
        <dbReference type="ARBA" id="ARBA00022729"/>
    </source>
</evidence>
<dbReference type="EMBL" id="MFEY01000003">
    <property type="protein sequence ID" value="OGE90841.1"/>
    <property type="molecule type" value="Genomic_DNA"/>
</dbReference>
<dbReference type="GO" id="GO:0009252">
    <property type="term" value="P:peptidoglycan biosynthetic process"/>
    <property type="evidence" value="ECO:0007669"/>
    <property type="project" value="UniProtKB-KW"/>
</dbReference>
<evidence type="ECO:0000256" key="1">
    <source>
        <dbReference type="ARBA" id="ARBA00007164"/>
    </source>
</evidence>
<evidence type="ECO:0000256" key="3">
    <source>
        <dbReference type="ARBA" id="ARBA00022801"/>
    </source>
</evidence>
<organism evidence="11 12">
    <name type="scientific">Candidatus Doudnabacteria bacterium RIFCSPHIGHO2_12_FULL_48_16</name>
    <dbReference type="NCBI Taxonomy" id="1817838"/>
    <lineage>
        <taxon>Bacteria</taxon>
        <taxon>Candidatus Doudnaibacteriota</taxon>
    </lineage>
</organism>